<keyword evidence="1" id="KW-1133">Transmembrane helix</keyword>
<keyword evidence="1" id="KW-0472">Membrane</keyword>
<proteinExistence type="predicted"/>
<evidence type="ECO:0000313" key="3">
    <source>
        <dbReference type="EMBL" id="MBN6104263.1"/>
    </source>
</evidence>
<dbReference type="RefSeq" id="WP_206230743.1">
    <property type="nucleotide sequence ID" value="NZ_JAFIWB010000027.1"/>
</dbReference>
<feature type="domain" description="Signal transduction histidine kinase internal region" evidence="2">
    <location>
        <begin position="159"/>
        <end position="237"/>
    </location>
</feature>
<feature type="transmembrane region" description="Helical" evidence="1">
    <location>
        <begin position="114"/>
        <end position="136"/>
    </location>
</feature>
<dbReference type="GO" id="GO:0016301">
    <property type="term" value="F:kinase activity"/>
    <property type="evidence" value="ECO:0007669"/>
    <property type="project" value="UniProtKB-KW"/>
</dbReference>
<protein>
    <submittedName>
        <fullName evidence="3">Histidine kinase</fullName>
    </submittedName>
</protein>
<dbReference type="PANTHER" id="PTHR34220">
    <property type="entry name" value="SENSOR HISTIDINE KINASE YPDA"/>
    <property type="match status" value="1"/>
</dbReference>
<accession>A0ABS3B6M1</accession>
<keyword evidence="4" id="KW-1185">Reference proteome</keyword>
<dbReference type="InterPro" id="IPR010559">
    <property type="entry name" value="Sig_transdc_His_kin_internal"/>
</dbReference>
<dbReference type="InterPro" id="IPR036890">
    <property type="entry name" value="HATPase_C_sf"/>
</dbReference>
<dbReference type="Pfam" id="PF06580">
    <property type="entry name" value="His_kinase"/>
    <property type="match status" value="1"/>
</dbReference>
<dbReference type="Gene3D" id="3.30.565.10">
    <property type="entry name" value="Histidine kinase-like ATPase, C-terminal domain"/>
    <property type="match status" value="1"/>
</dbReference>
<dbReference type="Proteomes" id="UP000695802">
    <property type="component" value="Unassembled WGS sequence"/>
</dbReference>
<gene>
    <name evidence="3" type="ORF">JR064_19040</name>
</gene>
<keyword evidence="3" id="KW-0418">Kinase</keyword>
<evidence type="ECO:0000313" key="4">
    <source>
        <dbReference type="Proteomes" id="UP000695802"/>
    </source>
</evidence>
<reference evidence="3 4" key="1">
    <citation type="submission" date="2021-02" db="EMBL/GenBank/DDBJ databases">
        <title>Taxonomically Unique Crown Gall-Associated Xanthomonas Stains Have Deficiency in Virulence Repertories.</title>
        <authorList>
            <person name="Mafakheri H."/>
            <person name="Taghavi S.M."/>
            <person name="Dimkic I."/>
            <person name="Nemanja K."/>
            <person name="Osdaghi E."/>
        </authorList>
    </citation>
    <scope>NUCLEOTIDE SEQUENCE [LARGE SCALE GENOMIC DNA]</scope>
    <source>
        <strain evidence="3 4">FX4</strain>
    </source>
</reference>
<comment type="caution">
    <text evidence="3">The sequence shown here is derived from an EMBL/GenBank/DDBJ whole genome shotgun (WGS) entry which is preliminary data.</text>
</comment>
<name>A0ABS3B6M1_9XANT</name>
<dbReference type="SUPFAM" id="SSF55874">
    <property type="entry name" value="ATPase domain of HSP90 chaperone/DNA topoisomerase II/histidine kinase"/>
    <property type="match status" value="1"/>
</dbReference>
<dbReference type="EMBL" id="JAFIWB010000027">
    <property type="protein sequence ID" value="MBN6104263.1"/>
    <property type="molecule type" value="Genomic_DNA"/>
</dbReference>
<evidence type="ECO:0000256" key="1">
    <source>
        <dbReference type="SAM" id="Phobius"/>
    </source>
</evidence>
<dbReference type="PANTHER" id="PTHR34220:SF9">
    <property type="entry name" value="SIGNAL TRANSDUCTION HISTIDINE KINASE INTERNAL REGION DOMAIN-CONTAINING PROTEIN"/>
    <property type="match status" value="1"/>
</dbReference>
<keyword evidence="1" id="KW-0812">Transmembrane</keyword>
<dbReference type="InterPro" id="IPR050640">
    <property type="entry name" value="Bact_2-comp_sensor_kinase"/>
</dbReference>
<keyword evidence="3" id="KW-0808">Transferase</keyword>
<organism evidence="3 4">
    <name type="scientific">Xanthomonas bonasiae</name>
    <dbReference type="NCBI Taxonomy" id="2810351"/>
    <lineage>
        <taxon>Bacteria</taxon>
        <taxon>Pseudomonadati</taxon>
        <taxon>Pseudomonadota</taxon>
        <taxon>Gammaproteobacteria</taxon>
        <taxon>Lysobacterales</taxon>
        <taxon>Lysobacteraceae</taxon>
        <taxon>Xanthomonas</taxon>
    </lineage>
</organism>
<evidence type="ECO:0000259" key="2">
    <source>
        <dbReference type="Pfam" id="PF06580"/>
    </source>
</evidence>
<feature type="transmembrane region" description="Helical" evidence="1">
    <location>
        <begin position="76"/>
        <end position="94"/>
    </location>
</feature>
<sequence length="351" mass="39164">MSTPKALIVLWTAFCLLMIGVSVQEGLRNPLTRWWEPVLWEGSSALVATGWMWLAARVRGRYAPDLDKPLTWFGRYLRWLPVVAVTFIVAVYAIRHGVYAAVGLTYAHPSWRYLFVYENAKLSVFVGLWLGILFGLESNDQWQLQRNRLLQTQKALAEAQLAHLQGQLRPHFLFNALNTVSSVMHMDVARADRLLAALGDLLRTSLGTVENAMTPLAVELRTLELYADIMRERFRDRVTLTWRVDAALLDASVPALLLQPLLENAFKHAVEPTLSCVDITISARHEGGSLEIEVRNSGSMLPALEMHDGLGLRNCRERLGIIYGDAASLVVRNEGGGVAARVSIPLAEATR</sequence>
<feature type="transmembrane region" description="Helical" evidence="1">
    <location>
        <begin position="38"/>
        <end position="56"/>
    </location>
</feature>